<dbReference type="GO" id="GO:0003677">
    <property type="term" value="F:DNA binding"/>
    <property type="evidence" value="ECO:0007669"/>
    <property type="project" value="TreeGrafter"/>
</dbReference>
<evidence type="ECO:0000313" key="2">
    <source>
        <dbReference type="EMBL" id="OAD65925.1"/>
    </source>
</evidence>
<feature type="domain" description="DDE-1" evidence="1">
    <location>
        <begin position="67"/>
        <end position="153"/>
    </location>
</feature>
<dbReference type="STRING" id="763407.A0A162WAL7"/>
<dbReference type="EMBL" id="KV441007">
    <property type="protein sequence ID" value="OAD65925.1"/>
    <property type="molecule type" value="Genomic_DNA"/>
</dbReference>
<dbReference type="RefSeq" id="XP_018283965.1">
    <property type="nucleotide sequence ID" value="XM_018437541.1"/>
</dbReference>
<dbReference type="InterPro" id="IPR004875">
    <property type="entry name" value="DDE_SF_endonuclease_dom"/>
</dbReference>
<dbReference type="PANTHER" id="PTHR19303">
    <property type="entry name" value="TRANSPOSON"/>
    <property type="match status" value="1"/>
</dbReference>
<keyword evidence="3" id="KW-1185">Reference proteome</keyword>
<dbReference type="VEuPathDB" id="FungiDB:PHYBLDRAFT_175666"/>
<dbReference type="InParanoid" id="A0A162WAL7"/>
<dbReference type="InterPro" id="IPR050863">
    <property type="entry name" value="CenT-Element_Derived"/>
</dbReference>
<organism evidence="2 3">
    <name type="scientific">Phycomyces blakesleeanus (strain ATCC 8743b / DSM 1359 / FGSC 10004 / NBRC 33097 / NRRL 1555)</name>
    <dbReference type="NCBI Taxonomy" id="763407"/>
    <lineage>
        <taxon>Eukaryota</taxon>
        <taxon>Fungi</taxon>
        <taxon>Fungi incertae sedis</taxon>
        <taxon>Mucoromycota</taxon>
        <taxon>Mucoromycotina</taxon>
        <taxon>Mucoromycetes</taxon>
        <taxon>Mucorales</taxon>
        <taxon>Phycomycetaceae</taxon>
        <taxon>Phycomyces</taxon>
    </lineage>
</organism>
<dbReference type="OrthoDB" id="2288804at2759"/>
<proteinExistence type="predicted"/>
<evidence type="ECO:0000259" key="1">
    <source>
        <dbReference type="Pfam" id="PF03184"/>
    </source>
</evidence>
<reference evidence="3" key="1">
    <citation type="submission" date="2015-06" db="EMBL/GenBank/DDBJ databases">
        <title>Expansion of signal transduction pathways in fungi by whole-genome duplication.</title>
        <authorList>
            <consortium name="DOE Joint Genome Institute"/>
            <person name="Corrochano L.M."/>
            <person name="Kuo A."/>
            <person name="Marcet-Houben M."/>
            <person name="Polaino S."/>
            <person name="Salamov A."/>
            <person name="Villalobos J.M."/>
            <person name="Alvarez M.I."/>
            <person name="Avalos J."/>
            <person name="Benito E.P."/>
            <person name="Benoit I."/>
            <person name="Burger G."/>
            <person name="Camino L.P."/>
            <person name="Canovas D."/>
            <person name="Cerda-Olmedo E."/>
            <person name="Cheng J.-F."/>
            <person name="Dominguez A."/>
            <person name="Elias M."/>
            <person name="Eslava A.P."/>
            <person name="Glaser F."/>
            <person name="Grimwood J."/>
            <person name="Gutierrez G."/>
            <person name="Heitman J."/>
            <person name="Henrissat B."/>
            <person name="Iturriaga E.A."/>
            <person name="Lang B.F."/>
            <person name="Lavin J.L."/>
            <person name="Lee S."/>
            <person name="Li W."/>
            <person name="Lindquist E."/>
            <person name="Lopez-Garcia S."/>
            <person name="Luque E.M."/>
            <person name="Marcos A.T."/>
            <person name="Martin J."/>
            <person name="McCluskey K."/>
            <person name="Medina H.R."/>
            <person name="Miralles-Duran A."/>
            <person name="Miyazaki A."/>
            <person name="Munoz-Torres E."/>
            <person name="Oguiza J.A."/>
            <person name="Ohm R."/>
            <person name="Olmedo M."/>
            <person name="Orejas M."/>
            <person name="Ortiz-Castellanos L."/>
            <person name="Pisabarro A.G."/>
            <person name="Rodriguez-Romero J."/>
            <person name="Ruiz-Herrera J."/>
            <person name="Ruiz-Vazquez R."/>
            <person name="Sanz C."/>
            <person name="Schackwitz W."/>
            <person name="Schmutz J."/>
            <person name="Shahriari M."/>
            <person name="Shelest E."/>
            <person name="Silva-Franco F."/>
            <person name="Soanes D."/>
            <person name="Syed K."/>
            <person name="Tagua V.G."/>
            <person name="Talbot N.J."/>
            <person name="Thon M."/>
            <person name="De vries R.P."/>
            <person name="Wiebenga A."/>
            <person name="Yadav J.S."/>
            <person name="Braun E.L."/>
            <person name="Baker S."/>
            <person name="Garre V."/>
            <person name="Horwitz B."/>
            <person name="Torres-Martinez S."/>
            <person name="Idnurm A."/>
            <person name="Herrera-Estrella A."/>
            <person name="Gabaldon T."/>
            <person name="Grigoriev I.V."/>
        </authorList>
    </citation>
    <scope>NUCLEOTIDE SEQUENCE [LARGE SCALE GENOMIC DNA]</scope>
    <source>
        <strain evidence="3">NRRL 1555(-)</strain>
    </source>
</reference>
<dbReference type="AlphaFoldDB" id="A0A162WAL7"/>
<gene>
    <name evidence="2" type="ORF">PHYBLDRAFT_175666</name>
</gene>
<dbReference type="PANTHER" id="PTHR19303:SF73">
    <property type="entry name" value="PROTEIN PDC2"/>
    <property type="match status" value="1"/>
</dbReference>
<dbReference type="Proteomes" id="UP000077315">
    <property type="component" value="Unassembled WGS sequence"/>
</dbReference>
<evidence type="ECO:0000313" key="3">
    <source>
        <dbReference type="Proteomes" id="UP000077315"/>
    </source>
</evidence>
<dbReference type="GeneID" id="28998447"/>
<dbReference type="GO" id="GO:0005634">
    <property type="term" value="C:nucleus"/>
    <property type="evidence" value="ECO:0007669"/>
    <property type="project" value="TreeGrafter"/>
</dbReference>
<dbReference type="Pfam" id="PF03184">
    <property type="entry name" value="DDE_1"/>
    <property type="match status" value="1"/>
</dbReference>
<protein>
    <recommendedName>
        <fullName evidence="1">DDE-1 domain-containing protein</fullName>
    </recommendedName>
</protein>
<sequence length="295" mass="34129">MHGDADSAKVNDEAVQLRVEEIKKKLKIFERQDIFNFDETGLFYKQHPTRTISGQVVSDLKTDKMCLTVGLLGNSNGLLKFDPIIIEKHAKPLCFNKKTGFELGFQYFNNKSSWMTKFIFAKAFHTINIHIRNLGRKVLILLDNATCHDTSSFDAGIIQNFKVKYWHFQYQFATLHYIANKSKTESDYFTLTRLQEMNCIMRAWRKVTSEIITNCFKHTGLFHDIIQKFISPVIEENFDDLNCLSGSGNITITDIENLNSIEESIDILERNLVSPRRNVEEVKEERKDNAISSLE</sequence>
<name>A0A162WAL7_PHYB8</name>
<accession>A0A162WAL7</accession>